<comment type="caution">
    <text evidence="3">The sequence shown here is derived from an EMBL/GenBank/DDBJ whole genome shotgun (WGS) entry which is preliminary data.</text>
</comment>
<gene>
    <name evidence="3" type="ORF">EGT50_07405</name>
</gene>
<evidence type="ECO:0000256" key="1">
    <source>
        <dbReference type="SAM" id="MobiDB-lite"/>
    </source>
</evidence>
<dbReference type="EMBL" id="RKLO01000002">
    <property type="protein sequence ID" value="RVW04267.1"/>
    <property type="molecule type" value="Genomic_DNA"/>
</dbReference>
<dbReference type="AlphaFoldDB" id="A0A3S3CS12"/>
<keyword evidence="2" id="KW-0472">Membrane</keyword>
<name>A0A3S3CS12_9NOCA</name>
<sequence>MSSQPIEPGIARIEGVVSADALGPARRGIRVAVLAGILVVLGIILQSGISIASTGPEAQPQVHVLSASSTPTTAEGAPGHTHIQAASPDPANEAPAVMAMPRNDGKLLRSAMVAVLAVGAIGSAAILIAAPVLPRPRAPGALPIRHGRMVLDDICISRC</sequence>
<protein>
    <submittedName>
        <fullName evidence="3">Uncharacterized protein</fullName>
    </submittedName>
</protein>
<organism evidence="3 4">
    <name type="scientific">Rhodococcus xishaensis</name>
    <dbReference type="NCBI Taxonomy" id="2487364"/>
    <lineage>
        <taxon>Bacteria</taxon>
        <taxon>Bacillati</taxon>
        <taxon>Actinomycetota</taxon>
        <taxon>Actinomycetes</taxon>
        <taxon>Mycobacteriales</taxon>
        <taxon>Nocardiaceae</taxon>
        <taxon>Rhodococcus</taxon>
    </lineage>
</organism>
<reference evidence="3 4" key="1">
    <citation type="submission" date="2018-11" db="EMBL/GenBank/DDBJ databases">
        <title>Rhodococcus spongicola sp. nov. and Rhodococcus xishaensis sp. nov. from marine sponges.</title>
        <authorList>
            <person name="Li L."/>
            <person name="Lin H.W."/>
        </authorList>
    </citation>
    <scope>NUCLEOTIDE SEQUENCE [LARGE SCALE GENOMIC DNA]</scope>
    <source>
        <strain evidence="3 4">LHW51113</strain>
    </source>
</reference>
<feature type="region of interest" description="Disordered" evidence="1">
    <location>
        <begin position="69"/>
        <end position="92"/>
    </location>
</feature>
<evidence type="ECO:0000313" key="3">
    <source>
        <dbReference type="EMBL" id="RVW04267.1"/>
    </source>
</evidence>
<keyword evidence="4" id="KW-1185">Reference proteome</keyword>
<dbReference type="InterPro" id="IPR058714">
    <property type="entry name" value="LpqS"/>
</dbReference>
<keyword evidence="2" id="KW-1133">Transmembrane helix</keyword>
<dbReference type="Proteomes" id="UP000283479">
    <property type="component" value="Unassembled WGS sequence"/>
</dbReference>
<dbReference type="Pfam" id="PF26327">
    <property type="entry name" value="LpqS"/>
    <property type="match status" value="1"/>
</dbReference>
<evidence type="ECO:0000313" key="4">
    <source>
        <dbReference type="Proteomes" id="UP000283479"/>
    </source>
</evidence>
<keyword evidence="2" id="KW-0812">Transmembrane</keyword>
<evidence type="ECO:0000256" key="2">
    <source>
        <dbReference type="SAM" id="Phobius"/>
    </source>
</evidence>
<proteinExistence type="predicted"/>
<accession>A0A3S3CS12</accession>
<feature type="transmembrane region" description="Helical" evidence="2">
    <location>
        <begin position="31"/>
        <end position="52"/>
    </location>
</feature>
<feature type="transmembrane region" description="Helical" evidence="2">
    <location>
        <begin position="111"/>
        <end position="133"/>
    </location>
</feature>